<keyword evidence="3" id="KW-1185">Reference proteome</keyword>
<dbReference type="Proteomes" id="UP001238163">
    <property type="component" value="Unassembled WGS sequence"/>
</dbReference>
<evidence type="ECO:0000313" key="3">
    <source>
        <dbReference type="Proteomes" id="UP001238163"/>
    </source>
</evidence>
<dbReference type="InterPro" id="IPR050249">
    <property type="entry name" value="Pseudomonas-type_ThrB"/>
</dbReference>
<dbReference type="AlphaFoldDB" id="A0AAE3VI37"/>
<name>A0AAE3VI37_9BACT</name>
<dbReference type="Gene3D" id="3.90.1200.10">
    <property type="match status" value="1"/>
</dbReference>
<dbReference type="PANTHER" id="PTHR21064">
    <property type="entry name" value="AMINOGLYCOSIDE PHOSPHOTRANSFERASE DOMAIN-CONTAINING PROTEIN-RELATED"/>
    <property type="match status" value="1"/>
</dbReference>
<feature type="domain" description="Aminoglycoside phosphotransferase" evidence="1">
    <location>
        <begin position="22"/>
        <end position="262"/>
    </location>
</feature>
<dbReference type="PANTHER" id="PTHR21064:SF5">
    <property type="entry name" value="SLR1880 PROTEIN"/>
    <property type="match status" value="1"/>
</dbReference>
<gene>
    <name evidence="2" type="ORF">J3R75_003219</name>
</gene>
<accession>A0AAE3VI37</accession>
<dbReference type="InterPro" id="IPR011009">
    <property type="entry name" value="Kinase-like_dom_sf"/>
</dbReference>
<dbReference type="RefSeq" id="WP_307263419.1">
    <property type="nucleotide sequence ID" value="NZ_JAUSVL010000001.1"/>
</dbReference>
<sequence length="364" mass="40021">MTNSKAFAAAGHFALYGDFLDVVPYGNGHINDTYLLRCSQAGTVVRYILQRLNTAIFREPEKLMANVSRVLAHCSARLAGQADASRRALTLVPAQDGRPFWRDADGACWRCYLFIEGATSYDILETPAQAYAAAKAFGAFLALLADIGGERLEETIPHFHDTPSRLVAFDAALAADSRNRAALAKDEIAFVAATRHIAPRLLDLQASGAIPERITHNDTKLNNVMLDNISGVGICVIDLDTVMPGQSLFDFGDLVRTSVSPAAEDERDLSKVQLRHDVFAALAKGYLKGCDGCLTKTEVELLPFAGQLITFEIGLRFLTDYLQGDVYFKTHREGHNLDRCRTQFQLVKLLQEHETALQTMVATL</sequence>
<reference evidence="2" key="1">
    <citation type="submission" date="2023-07" db="EMBL/GenBank/DDBJ databases">
        <title>Genomic Encyclopedia of Type Strains, Phase IV (KMG-IV): sequencing the most valuable type-strain genomes for metagenomic binning, comparative biology and taxonomic classification.</title>
        <authorList>
            <person name="Goeker M."/>
        </authorList>
    </citation>
    <scope>NUCLEOTIDE SEQUENCE</scope>
    <source>
        <strain evidence="2">DSM 24202</strain>
    </source>
</reference>
<keyword evidence="2" id="KW-0808">Transferase</keyword>
<protein>
    <submittedName>
        <fullName evidence="2">Ser/Thr protein kinase RdoA (MazF antagonist)</fullName>
    </submittedName>
</protein>
<comment type="caution">
    <text evidence="2">The sequence shown here is derived from an EMBL/GenBank/DDBJ whole genome shotgun (WGS) entry which is preliminary data.</text>
</comment>
<evidence type="ECO:0000313" key="2">
    <source>
        <dbReference type="EMBL" id="MDQ0291112.1"/>
    </source>
</evidence>
<dbReference type="GO" id="GO:0016301">
    <property type="term" value="F:kinase activity"/>
    <property type="evidence" value="ECO:0007669"/>
    <property type="project" value="UniProtKB-KW"/>
</dbReference>
<evidence type="ECO:0000259" key="1">
    <source>
        <dbReference type="Pfam" id="PF01636"/>
    </source>
</evidence>
<dbReference type="Pfam" id="PF01636">
    <property type="entry name" value="APH"/>
    <property type="match status" value="1"/>
</dbReference>
<dbReference type="InterPro" id="IPR002575">
    <property type="entry name" value="Aminoglycoside_PTrfase"/>
</dbReference>
<proteinExistence type="predicted"/>
<keyword evidence="2" id="KW-0418">Kinase</keyword>
<dbReference type="SUPFAM" id="SSF56112">
    <property type="entry name" value="Protein kinase-like (PK-like)"/>
    <property type="match status" value="1"/>
</dbReference>
<dbReference type="EMBL" id="JAUSVL010000001">
    <property type="protein sequence ID" value="MDQ0291112.1"/>
    <property type="molecule type" value="Genomic_DNA"/>
</dbReference>
<organism evidence="2 3">
    <name type="scientific">Oligosphaera ethanolica</name>
    <dbReference type="NCBI Taxonomy" id="760260"/>
    <lineage>
        <taxon>Bacteria</taxon>
        <taxon>Pseudomonadati</taxon>
        <taxon>Lentisphaerota</taxon>
        <taxon>Oligosphaeria</taxon>
        <taxon>Oligosphaerales</taxon>
        <taxon>Oligosphaeraceae</taxon>
        <taxon>Oligosphaera</taxon>
    </lineage>
</organism>